<organism evidence="1">
    <name type="scientific">Siphoviridae sp. ctiam3</name>
    <dbReference type="NCBI Taxonomy" id="2825624"/>
    <lineage>
        <taxon>Viruses</taxon>
        <taxon>Duplodnaviria</taxon>
        <taxon>Heunggongvirae</taxon>
        <taxon>Uroviricota</taxon>
        <taxon>Caudoviricetes</taxon>
    </lineage>
</organism>
<protein>
    <submittedName>
        <fullName evidence="1">Uncharacterized protein</fullName>
    </submittedName>
</protein>
<name>A0A8S5P5U1_9CAUD</name>
<sequence length="68" mass="8345">MTEEEIKQAKEELNELTLSMAYWQGENDEKFKEVMDKAWDLLVKLRPVISEYEYWELYDYYGQAIVWD</sequence>
<reference evidence="1" key="1">
    <citation type="journal article" date="2021" name="Proc. Natl. Acad. Sci. U.S.A.">
        <title>A Catalog of Tens of Thousands of Viruses from Human Metagenomes Reveals Hidden Associations with Chronic Diseases.</title>
        <authorList>
            <person name="Tisza M.J."/>
            <person name="Buck C.B."/>
        </authorList>
    </citation>
    <scope>NUCLEOTIDE SEQUENCE</scope>
    <source>
        <strain evidence="1">Ctiam3</strain>
    </source>
</reference>
<dbReference type="EMBL" id="BK015338">
    <property type="protein sequence ID" value="DAE02008.1"/>
    <property type="molecule type" value="Genomic_DNA"/>
</dbReference>
<evidence type="ECO:0000313" key="1">
    <source>
        <dbReference type="EMBL" id="DAE02008.1"/>
    </source>
</evidence>
<proteinExistence type="predicted"/>
<accession>A0A8S5P5U1</accession>